<protein>
    <submittedName>
        <fullName evidence="2">Uncharacterized protein</fullName>
    </submittedName>
</protein>
<dbReference type="AlphaFoldDB" id="A0A401NQH6"/>
<dbReference type="STRING" id="75743.A0A401NQH6"/>
<dbReference type="Gene3D" id="3.90.70.130">
    <property type="match status" value="1"/>
</dbReference>
<dbReference type="EMBL" id="BFAA01001290">
    <property type="protein sequence ID" value="GCB63130.1"/>
    <property type="molecule type" value="Genomic_DNA"/>
</dbReference>
<keyword evidence="3" id="KW-1185">Reference proteome</keyword>
<organism evidence="2 3">
    <name type="scientific">Scyliorhinus torazame</name>
    <name type="common">Cloudy catshark</name>
    <name type="synonym">Catulus torazame</name>
    <dbReference type="NCBI Taxonomy" id="75743"/>
    <lineage>
        <taxon>Eukaryota</taxon>
        <taxon>Metazoa</taxon>
        <taxon>Chordata</taxon>
        <taxon>Craniata</taxon>
        <taxon>Vertebrata</taxon>
        <taxon>Chondrichthyes</taxon>
        <taxon>Elasmobranchii</taxon>
        <taxon>Galeomorphii</taxon>
        <taxon>Galeoidea</taxon>
        <taxon>Carcharhiniformes</taxon>
        <taxon>Scyliorhinidae</taxon>
        <taxon>Scyliorhinus</taxon>
    </lineage>
</organism>
<comment type="caution">
    <text evidence="2">The sequence shown here is derived from an EMBL/GenBank/DDBJ whole genome shotgun (WGS) entry which is preliminary data.</text>
</comment>
<proteinExistence type="predicted"/>
<evidence type="ECO:0000256" key="1">
    <source>
        <dbReference type="SAM" id="Phobius"/>
    </source>
</evidence>
<gene>
    <name evidence="2" type="ORF">scyTo_0004358</name>
</gene>
<evidence type="ECO:0000313" key="2">
    <source>
        <dbReference type="EMBL" id="GCB63130.1"/>
    </source>
</evidence>
<name>A0A401NQH6_SCYTO</name>
<dbReference type="Proteomes" id="UP000288216">
    <property type="component" value="Unassembled WGS sequence"/>
</dbReference>
<keyword evidence="1" id="KW-0472">Membrane</keyword>
<feature type="transmembrane region" description="Helical" evidence="1">
    <location>
        <begin position="48"/>
        <end position="69"/>
    </location>
</feature>
<accession>A0A401NQH6</accession>
<reference evidence="2 3" key="1">
    <citation type="journal article" date="2018" name="Nat. Ecol. Evol.">
        <title>Shark genomes provide insights into elasmobranch evolution and the origin of vertebrates.</title>
        <authorList>
            <person name="Hara Y"/>
            <person name="Yamaguchi K"/>
            <person name="Onimaru K"/>
            <person name="Kadota M"/>
            <person name="Koyanagi M"/>
            <person name="Keeley SD"/>
            <person name="Tatsumi K"/>
            <person name="Tanaka K"/>
            <person name="Motone F"/>
            <person name="Kageyama Y"/>
            <person name="Nozu R"/>
            <person name="Adachi N"/>
            <person name="Nishimura O"/>
            <person name="Nakagawa R"/>
            <person name="Tanegashima C"/>
            <person name="Kiyatake I"/>
            <person name="Matsumoto R"/>
            <person name="Murakumo K"/>
            <person name="Nishida K"/>
            <person name="Terakita A"/>
            <person name="Kuratani S"/>
            <person name="Sato K"/>
            <person name="Hyodo S Kuraku.S."/>
        </authorList>
    </citation>
    <scope>NUCLEOTIDE SEQUENCE [LARGE SCALE GENOMIC DNA]</scope>
</reference>
<evidence type="ECO:0000313" key="3">
    <source>
        <dbReference type="Proteomes" id="UP000288216"/>
    </source>
</evidence>
<keyword evidence="1" id="KW-0812">Transmembrane</keyword>
<sequence>MVLQVSKILLYQKVNRGRFWDGYDSLMCYMNFRPGFKTEAAVRYRAPLLWSALIPLGIGGNTAYILLGMAEDAKLNTRKVLTLSAMYTGPDEIPKIIEEAVGWKGKEFWDEMELFSLILPQRPMGV</sequence>
<keyword evidence="1" id="KW-1133">Transmembrane helix</keyword>